<dbReference type="Pfam" id="PF06817">
    <property type="entry name" value="RVT_thumb"/>
    <property type="match status" value="1"/>
</dbReference>
<evidence type="ECO:0000256" key="2">
    <source>
        <dbReference type="ARBA" id="ARBA00012180"/>
    </source>
</evidence>
<organism evidence="10 11">
    <name type="scientific">Willisornis vidua</name>
    <name type="common">Xingu scale-backed antbird</name>
    <dbReference type="NCBI Taxonomy" id="1566151"/>
    <lineage>
        <taxon>Eukaryota</taxon>
        <taxon>Metazoa</taxon>
        <taxon>Chordata</taxon>
        <taxon>Craniata</taxon>
        <taxon>Vertebrata</taxon>
        <taxon>Euteleostomi</taxon>
        <taxon>Archelosauria</taxon>
        <taxon>Archosauria</taxon>
        <taxon>Dinosauria</taxon>
        <taxon>Saurischia</taxon>
        <taxon>Theropoda</taxon>
        <taxon>Coelurosauria</taxon>
        <taxon>Aves</taxon>
        <taxon>Neognathae</taxon>
        <taxon>Neoaves</taxon>
        <taxon>Telluraves</taxon>
        <taxon>Australaves</taxon>
        <taxon>Passeriformes</taxon>
        <taxon>Thamnophilidae</taxon>
        <taxon>Willisornis</taxon>
    </lineage>
</organism>
<dbReference type="InterPro" id="IPR000477">
    <property type="entry name" value="RT_dom"/>
</dbReference>
<evidence type="ECO:0000256" key="4">
    <source>
        <dbReference type="ARBA" id="ARBA00022695"/>
    </source>
</evidence>
<evidence type="ECO:0000313" key="11">
    <source>
        <dbReference type="Proteomes" id="UP001145742"/>
    </source>
</evidence>
<keyword evidence="7" id="KW-0378">Hydrolase</keyword>
<dbReference type="Gene3D" id="3.30.70.270">
    <property type="match status" value="3"/>
</dbReference>
<dbReference type="Proteomes" id="UP001145742">
    <property type="component" value="Unassembled WGS sequence"/>
</dbReference>
<dbReference type="EC" id="3.1.26.4" evidence="2"/>
<keyword evidence="6" id="KW-0255">Endonuclease</keyword>
<protein>
    <recommendedName>
        <fullName evidence="2">ribonuclease H</fullName>
        <ecNumber evidence="2">3.1.26.4</ecNumber>
    </recommendedName>
</protein>
<keyword evidence="11" id="KW-1185">Reference proteome</keyword>
<dbReference type="InterPro" id="IPR043502">
    <property type="entry name" value="DNA/RNA_pol_sf"/>
</dbReference>
<keyword evidence="5" id="KW-0540">Nuclease</keyword>
<dbReference type="PANTHER" id="PTHR41694:SF3">
    <property type="entry name" value="RNA-DIRECTED DNA POLYMERASE-RELATED"/>
    <property type="match status" value="1"/>
</dbReference>
<evidence type="ECO:0000256" key="7">
    <source>
        <dbReference type="ARBA" id="ARBA00022801"/>
    </source>
</evidence>
<dbReference type="SUPFAM" id="SSF56672">
    <property type="entry name" value="DNA/RNA polymerases"/>
    <property type="match status" value="1"/>
</dbReference>
<keyword evidence="4" id="KW-0548">Nucleotidyltransferase</keyword>
<comment type="similarity">
    <text evidence="1">Belongs to the beta type-B retroviral polymerase family. HERV class-II K(HML-2) pol subfamily.</text>
</comment>
<evidence type="ECO:0000259" key="9">
    <source>
        <dbReference type="PROSITE" id="PS50878"/>
    </source>
</evidence>
<keyword evidence="8" id="KW-0695">RNA-directed DNA polymerase</keyword>
<comment type="caution">
    <text evidence="10">The sequence shown here is derived from an EMBL/GenBank/DDBJ whole genome shotgun (WGS) entry which is preliminary data.</text>
</comment>
<dbReference type="EMBL" id="WHWB01032070">
    <property type="protein sequence ID" value="KAJ7427115.1"/>
    <property type="molecule type" value="Genomic_DNA"/>
</dbReference>
<dbReference type="InterPro" id="IPR010661">
    <property type="entry name" value="RVT_thumb"/>
</dbReference>
<gene>
    <name evidence="10" type="ORF">WISP_09532</name>
</gene>
<dbReference type="PANTHER" id="PTHR41694">
    <property type="entry name" value="ENDOGENOUS RETROVIRUS GROUP K MEMBER POL PROTEIN"/>
    <property type="match status" value="1"/>
</dbReference>
<keyword evidence="3" id="KW-0808">Transferase</keyword>
<proteinExistence type="inferred from homology"/>
<name>A0ABQ9DXL9_9PASS</name>
<evidence type="ECO:0000256" key="8">
    <source>
        <dbReference type="ARBA" id="ARBA00022918"/>
    </source>
</evidence>
<feature type="domain" description="Reverse transcriptase" evidence="9">
    <location>
        <begin position="1"/>
        <end position="147"/>
    </location>
</feature>
<evidence type="ECO:0000313" key="10">
    <source>
        <dbReference type="EMBL" id="KAJ7427115.1"/>
    </source>
</evidence>
<evidence type="ECO:0000256" key="6">
    <source>
        <dbReference type="ARBA" id="ARBA00022759"/>
    </source>
</evidence>
<accession>A0ABQ9DXL9</accession>
<evidence type="ECO:0000256" key="1">
    <source>
        <dbReference type="ARBA" id="ARBA00010879"/>
    </source>
</evidence>
<dbReference type="Pfam" id="PF00078">
    <property type="entry name" value="RVT_1"/>
    <property type="match status" value="1"/>
</dbReference>
<sequence>MGALQPGLLSPAIIPSHWPIVVIDIKDYFFNITLDPRDSRRFAFTVPSINAVEPSRHFHWTILPQGMRNSPSVCQRVIADVLTPVHRQFPMAILYHFMDDILLAAESQELLTQVYLSVKAALSTHGLEITPGKEQVVVPWKYLGFKINTTTIQPQTVALPNKICTLNDLHSLLGLINWVRPILGITADTLEPLLQLLKGEWINSPRHLTPKAQEVSEEIDKKLSSCQSRRKVIGLPVMLVIL</sequence>
<evidence type="ECO:0000256" key="3">
    <source>
        <dbReference type="ARBA" id="ARBA00022679"/>
    </source>
</evidence>
<dbReference type="InterPro" id="IPR043128">
    <property type="entry name" value="Rev_trsase/Diguanyl_cyclase"/>
</dbReference>
<evidence type="ECO:0000256" key="5">
    <source>
        <dbReference type="ARBA" id="ARBA00022722"/>
    </source>
</evidence>
<reference evidence="10" key="1">
    <citation type="submission" date="2019-10" db="EMBL/GenBank/DDBJ databases">
        <authorList>
            <person name="Soares A.E.R."/>
            <person name="Aleixo A."/>
            <person name="Schneider P."/>
            <person name="Miyaki C.Y."/>
            <person name="Schneider M.P."/>
            <person name="Mello C."/>
            <person name="Vasconcelos A.T.R."/>
        </authorList>
    </citation>
    <scope>NUCLEOTIDE SEQUENCE</scope>
    <source>
        <tissue evidence="10">Muscle</tissue>
    </source>
</reference>
<dbReference type="PROSITE" id="PS50878">
    <property type="entry name" value="RT_POL"/>
    <property type="match status" value="1"/>
</dbReference>